<dbReference type="InterPro" id="IPR042175">
    <property type="entry name" value="Cell/Rod_MreC_2"/>
</dbReference>
<comment type="caution">
    <text evidence="6">The sequence shown here is derived from an EMBL/GenBank/DDBJ whole genome shotgun (WGS) entry which is preliminary data.</text>
</comment>
<evidence type="ECO:0000256" key="4">
    <source>
        <dbReference type="ARBA" id="ARBA00032089"/>
    </source>
</evidence>
<dbReference type="Proteomes" id="UP000267841">
    <property type="component" value="Unassembled WGS sequence"/>
</dbReference>
<evidence type="ECO:0000313" key="6">
    <source>
        <dbReference type="EMBL" id="RLJ71081.1"/>
    </source>
</evidence>
<dbReference type="InterPro" id="IPR055342">
    <property type="entry name" value="MreC_beta-barrel_core"/>
</dbReference>
<dbReference type="Gene3D" id="2.40.10.350">
    <property type="entry name" value="Rod shape-determining protein MreC, domain 2"/>
    <property type="match status" value="1"/>
</dbReference>
<dbReference type="Gene3D" id="2.40.10.340">
    <property type="entry name" value="Rod shape-determining protein MreC, domain 1"/>
    <property type="match status" value="1"/>
</dbReference>
<dbReference type="AlphaFoldDB" id="A0A497XS47"/>
<evidence type="ECO:0000313" key="7">
    <source>
        <dbReference type="Proteomes" id="UP000267841"/>
    </source>
</evidence>
<reference evidence="6 7" key="1">
    <citation type="submission" date="2018-10" db="EMBL/GenBank/DDBJ databases">
        <title>Genomic Encyclopedia of Archaeal and Bacterial Type Strains, Phase II (KMG-II): from individual species to whole genera.</title>
        <authorList>
            <person name="Goeker M."/>
        </authorList>
    </citation>
    <scope>NUCLEOTIDE SEQUENCE [LARGE SCALE GENOMIC DNA]</scope>
    <source>
        <strain evidence="6 7">DSM 16510</strain>
    </source>
</reference>
<name>A0A497XS47_9AQUI</name>
<dbReference type="Pfam" id="PF04085">
    <property type="entry name" value="MreC"/>
    <property type="match status" value="1"/>
</dbReference>
<gene>
    <name evidence="6" type="ORF">BCF55_1373</name>
</gene>
<feature type="domain" description="Rod shape-determining protein MreC beta-barrel core" evidence="5">
    <location>
        <begin position="120"/>
        <end position="263"/>
    </location>
</feature>
<dbReference type="RefSeq" id="WP_121011895.1">
    <property type="nucleotide sequence ID" value="NZ_RCCJ01000001.1"/>
</dbReference>
<evidence type="ECO:0000259" key="5">
    <source>
        <dbReference type="Pfam" id="PF04085"/>
    </source>
</evidence>
<dbReference type="PANTHER" id="PTHR34138">
    <property type="entry name" value="CELL SHAPE-DETERMINING PROTEIN MREC"/>
    <property type="match status" value="1"/>
</dbReference>
<comment type="similarity">
    <text evidence="1">Belongs to the MreC family.</text>
</comment>
<evidence type="ECO:0000256" key="1">
    <source>
        <dbReference type="ARBA" id="ARBA00009369"/>
    </source>
</evidence>
<protein>
    <recommendedName>
        <fullName evidence="2">Cell shape-determining protein MreC</fullName>
    </recommendedName>
    <alternativeName>
        <fullName evidence="4">Cell shape protein MreC</fullName>
    </alternativeName>
</protein>
<dbReference type="InterPro" id="IPR007221">
    <property type="entry name" value="MreC"/>
</dbReference>
<proteinExistence type="inferred from homology"/>
<dbReference type="GO" id="GO:0008360">
    <property type="term" value="P:regulation of cell shape"/>
    <property type="evidence" value="ECO:0007669"/>
    <property type="project" value="UniProtKB-KW"/>
</dbReference>
<organism evidence="6 7">
    <name type="scientific">Hydrogenivirga caldilitoris</name>
    <dbReference type="NCBI Taxonomy" id="246264"/>
    <lineage>
        <taxon>Bacteria</taxon>
        <taxon>Pseudomonadati</taxon>
        <taxon>Aquificota</taxon>
        <taxon>Aquificia</taxon>
        <taxon>Aquificales</taxon>
        <taxon>Aquificaceae</taxon>
        <taxon>Hydrogenivirga</taxon>
    </lineage>
</organism>
<dbReference type="GO" id="GO:0005886">
    <property type="term" value="C:plasma membrane"/>
    <property type="evidence" value="ECO:0007669"/>
    <property type="project" value="TreeGrafter"/>
</dbReference>
<keyword evidence="7" id="KW-1185">Reference proteome</keyword>
<dbReference type="PANTHER" id="PTHR34138:SF1">
    <property type="entry name" value="CELL SHAPE-DETERMINING PROTEIN MREC"/>
    <property type="match status" value="1"/>
</dbReference>
<dbReference type="OrthoDB" id="14383at2"/>
<evidence type="ECO:0000256" key="3">
    <source>
        <dbReference type="ARBA" id="ARBA00022960"/>
    </source>
</evidence>
<evidence type="ECO:0000256" key="2">
    <source>
        <dbReference type="ARBA" id="ARBA00013855"/>
    </source>
</evidence>
<dbReference type="InterPro" id="IPR042177">
    <property type="entry name" value="Cell/Rod_1"/>
</dbReference>
<keyword evidence="3" id="KW-0133">Cell shape</keyword>
<accession>A0A497XS47</accession>
<sequence>MTGKRFHLLSILVVLLGLLLFFSELSRFSYVRAFVKVTNMLISPVIEFKEQTTAELKEELSAYLYFVEAEKENIKLRRRLNSLLLTEKELDACLSELESVSRKLRASTNFKRLNYAVSRVIYYDPSGFDLFIVIEGGEDKGYSEGDLVVTENKVVGIVETVYGSTSRVITPFNEKFSTSAVVGASPKKYIYKGGYPNGNLLHVNVEDDVAPEKDVYMVDIKEVLPPFLIGKVVKVERGRDPFFKEVKVKPEIDPRAEEYVFVVRRKH</sequence>
<dbReference type="EMBL" id="RCCJ01000001">
    <property type="protein sequence ID" value="RLJ71081.1"/>
    <property type="molecule type" value="Genomic_DNA"/>
</dbReference>